<dbReference type="GO" id="GO:0004338">
    <property type="term" value="F:glucan exo-1,3-beta-glucosidase activity"/>
    <property type="evidence" value="ECO:0007669"/>
    <property type="project" value="UniProtKB-EC"/>
</dbReference>
<evidence type="ECO:0000256" key="1">
    <source>
        <dbReference type="SAM" id="MobiDB-lite"/>
    </source>
</evidence>
<dbReference type="KEGG" id="sapo:SAPIO_CDS0723"/>
<dbReference type="AlphaFoldDB" id="A0A084GGE2"/>
<dbReference type="HOGENOM" id="CLU_338063_0_0_1"/>
<dbReference type="Gene3D" id="2.160.20.10">
    <property type="entry name" value="Single-stranded right-handed beta-helix, Pectin lyase-like"/>
    <property type="match status" value="2"/>
</dbReference>
<dbReference type="InterPro" id="IPR024535">
    <property type="entry name" value="RHGA/B-epi-like_pectate_lyase"/>
</dbReference>
<protein>
    <submittedName>
        <fullName evidence="3">Glucan 1,3-beta-glucosidase</fullName>
        <ecNumber evidence="3">3.2.1.58</ecNumber>
    </submittedName>
</protein>
<feature type="domain" description="Rhamnogalacturonase A/B/Epimerase-like pectate lyase" evidence="2">
    <location>
        <begin position="244"/>
        <end position="301"/>
    </location>
</feature>
<name>A0A084GGE2_PSEDA</name>
<dbReference type="EMBL" id="JOWA01000033">
    <property type="protein sequence ID" value="KEZ46404.1"/>
    <property type="molecule type" value="Genomic_DNA"/>
</dbReference>
<organism evidence="3 4">
    <name type="scientific">Pseudallescheria apiosperma</name>
    <name type="common">Scedosporium apiospermum</name>
    <dbReference type="NCBI Taxonomy" id="563466"/>
    <lineage>
        <taxon>Eukaryota</taxon>
        <taxon>Fungi</taxon>
        <taxon>Dikarya</taxon>
        <taxon>Ascomycota</taxon>
        <taxon>Pezizomycotina</taxon>
        <taxon>Sordariomycetes</taxon>
        <taxon>Hypocreomycetidae</taxon>
        <taxon>Microascales</taxon>
        <taxon>Microascaceae</taxon>
        <taxon>Scedosporium</taxon>
    </lineage>
</organism>
<dbReference type="RefSeq" id="XP_016646203.1">
    <property type="nucleotide sequence ID" value="XM_016783437.1"/>
</dbReference>
<dbReference type="PANTHER" id="PTHR33928">
    <property type="entry name" value="POLYGALACTURONASE QRT3"/>
    <property type="match status" value="1"/>
</dbReference>
<evidence type="ECO:0000313" key="4">
    <source>
        <dbReference type="Proteomes" id="UP000028545"/>
    </source>
</evidence>
<evidence type="ECO:0000313" key="3">
    <source>
        <dbReference type="EMBL" id="KEZ46404.1"/>
    </source>
</evidence>
<accession>A0A084GGE2</accession>
<comment type="caution">
    <text evidence="3">The sequence shown here is derived from an EMBL/GenBank/DDBJ whole genome shotgun (WGS) entry which is preliminary data.</text>
</comment>
<feature type="domain" description="Rhamnogalacturonase A/B/Epimerase-like pectate lyase" evidence="2">
    <location>
        <begin position="437"/>
        <end position="494"/>
    </location>
</feature>
<gene>
    <name evidence="3" type="ORF">SAPIO_CDS0723</name>
</gene>
<dbReference type="GO" id="GO:0004650">
    <property type="term" value="F:polygalacturonase activity"/>
    <property type="evidence" value="ECO:0007669"/>
    <property type="project" value="InterPro"/>
</dbReference>
<proteinExistence type="predicted"/>
<dbReference type="GeneID" id="27718875"/>
<dbReference type="InterPro" id="IPR012334">
    <property type="entry name" value="Pectin_lyas_fold"/>
</dbReference>
<keyword evidence="3" id="KW-0378">Hydrolase</keyword>
<dbReference type="PANTHER" id="PTHR33928:SF2">
    <property type="entry name" value="PECTATE LYASE SUPERFAMILY PROTEIN DOMAIN-CONTAINING PROTEIN-RELATED"/>
    <property type="match status" value="1"/>
</dbReference>
<reference evidence="3 4" key="1">
    <citation type="journal article" date="2014" name="Genome Announc.">
        <title>Draft genome sequence of the pathogenic fungus Scedosporium apiospermum.</title>
        <authorList>
            <person name="Vandeputte P."/>
            <person name="Ghamrawi S."/>
            <person name="Rechenmann M."/>
            <person name="Iltis A."/>
            <person name="Giraud S."/>
            <person name="Fleury M."/>
            <person name="Thornton C."/>
            <person name="Delhaes L."/>
            <person name="Meyer W."/>
            <person name="Papon N."/>
            <person name="Bouchara J.P."/>
        </authorList>
    </citation>
    <scope>NUCLEOTIDE SEQUENCE [LARGE SCALE GENOMIC DNA]</scope>
    <source>
        <strain evidence="3 4">IHEM 14462</strain>
    </source>
</reference>
<dbReference type="EC" id="3.2.1.58" evidence="3"/>
<dbReference type="SUPFAM" id="SSF51126">
    <property type="entry name" value="Pectin lyase-like"/>
    <property type="match status" value="2"/>
</dbReference>
<evidence type="ECO:0000259" key="2">
    <source>
        <dbReference type="Pfam" id="PF12708"/>
    </source>
</evidence>
<dbReference type="VEuPathDB" id="FungiDB:SAPIO_CDS0723"/>
<dbReference type="InterPro" id="IPR039279">
    <property type="entry name" value="QRT3-like"/>
</dbReference>
<keyword evidence="3" id="KW-0326">Glycosidase</keyword>
<sequence length="842" mass="92265">MSQKHTVGGAELVINGAENEVVQHEATAAANPNALSSKEIADRRAEYDTYVETWKLENPRLAASLSSDTVEAYWEQLLSHVSPIYSRTSGQPVASKLDYVQKRRSTSESEISNARQLVQIAMEETRQKSLEISKNPGRNHYSLKGSNGGKKGSKRDLVRPMITEEVRKAAALIAELEAQDLDREGRLYKEYNITIKDQATGRKEQKIQSYRSRSRRAGEYWLAQLGSQHPGRSPFQNDPGYKVFRNVRDYGARGDGKTDDTEAINRAISDGNRCGDNCGSSTVKPATVYFPPGTYLVTASLQNIHFKMKRDSSQVGLFMENGPAFLVDTQPVNSEEQVTVVLLNTAYTNTRTLVDSKSSGAYLNGGSNGYVESYFVGKTYSEGSSKNGFSNGETGDATGIHYSIPQELRFAFEKTAGVYSRSRPQYLDENNWMVVEAAGDGSTDDSAALSLAFSLSAQQKRPLFVPHGVYIVTQTIAIPAGAVIVGECWPQIMASGPSFHDIDDPTIMITVGNPGDEGGVEISDLLFTARGPTAGLVAMQWNIKADAAGRAAMWDSHFRIGGASGTDLRPPIAQNSLVKFGLNVLQGHYYFTSVVTRTSALDNQRMRRVVSICLQAGMSLLGLKGGGYYILKNTLSEEPCNDREAHSTARWLDGQCYALHSSGPGNTGYTVESSTIFSREGNDIIAGLFNGTIDQNPEPTAYKDELELLYGSSQRCQDLMGDYSSQRYGDVEEEEGHDPAEYAAGGLDLQQNCFFNLPVLSVDAWTEDDPVGSTPCVFLRRGLGDKVGENKLPDWMAEVFTPDFCSTKCRGQKCRDDLEPCNRRNGDPLCLAGNKTQDRTSK</sequence>
<keyword evidence="4" id="KW-1185">Reference proteome</keyword>
<dbReference type="Proteomes" id="UP000028545">
    <property type="component" value="Unassembled WGS sequence"/>
</dbReference>
<feature type="region of interest" description="Disordered" evidence="1">
    <location>
        <begin position="130"/>
        <end position="156"/>
    </location>
</feature>
<dbReference type="InterPro" id="IPR011050">
    <property type="entry name" value="Pectin_lyase_fold/virulence"/>
</dbReference>
<dbReference type="Pfam" id="PF12708">
    <property type="entry name" value="Pect-lyase_RHGA_epim"/>
    <property type="match status" value="2"/>
</dbReference>
<dbReference type="OrthoDB" id="1046782at2759"/>